<dbReference type="InterPro" id="IPR012341">
    <property type="entry name" value="6hp_glycosidase-like_sf"/>
</dbReference>
<accession>A0A5C6AEE3</accession>
<dbReference type="EMBL" id="SJPR01000002">
    <property type="protein sequence ID" value="TWT97678.1"/>
    <property type="molecule type" value="Genomic_DNA"/>
</dbReference>
<dbReference type="SUPFAM" id="SSF48208">
    <property type="entry name" value="Six-hairpin glycosidases"/>
    <property type="match status" value="1"/>
</dbReference>
<keyword evidence="4" id="KW-1185">Reference proteome</keyword>
<dbReference type="InterPro" id="IPR005194">
    <property type="entry name" value="Glyco_hydro_65_C"/>
</dbReference>
<evidence type="ECO:0000259" key="1">
    <source>
        <dbReference type="Pfam" id="PF03633"/>
    </source>
</evidence>
<gene>
    <name evidence="3" type="primary">hypBA2</name>
    <name evidence="3" type="ORF">Pla108_18300</name>
</gene>
<dbReference type="Gene3D" id="1.50.10.10">
    <property type="match status" value="1"/>
</dbReference>
<dbReference type="GO" id="GO:0005975">
    <property type="term" value="P:carbohydrate metabolic process"/>
    <property type="evidence" value="ECO:0007669"/>
    <property type="project" value="InterPro"/>
</dbReference>
<evidence type="ECO:0000313" key="4">
    <source>
        <dbReference type="Proteomes" id="UP000317421"/>
    </source>
</evidence>
<dbReference type="PROSITE" id="PS51257">
    <property type="entry name" value="PROKAR_LIPOPROTEIN"/>
    <property type="match status" value="1"/>
</dbReference>
<dbReference type="GO" id="GO:0016798">
    <property type="term" value="F:hydrolase activity, acting on glycosyl bonds"/>
    <property type="evidence" value="ECO:0007669"/>
    <property type="project" value="UniProtKB-KW"/>
</dbReference>
<evidence type="ECO:0000259" key="2">
    <source>
        <dbReference type="Pfam" id="PF22422"/>
    </source>
</evidence>
<reference evidence="3 4" key="1">
    <citation type="submission" date="2019-02" db="EMBL/GenBank/DDBJ databases">
        <title>Deep-cultivation of Planctomycetes and their phenomic and genomic characterization uncovers novel biology.</title>
        <authorList>
            <person name="Wiegand S."/>
            <person name="Jogler M."/>
            <person name="Boedeker C."/>
            <person name="Pinto D."/>
            <person name="Vollmers J."/>
            <person name="Rivas-Marin E."/>
            <person name="Kohn T."/>
            <person name="Peeters S.H."/>
            <person name="Heuer A."/>
            <person name="Rast P."/>
            <person name="Oberbeckmann S."/>
            <person name="Bunk B."/>
            <person name="Jeske O."/>
            <person name="Meyerdierks A."/>
            <person name="Storesund J.E."/>
            <person name="Kallscheuer N."/>
            <person name="Luecker S."/>
            <person name="Lage O.M."/>
            <person name="Pohl T."/>
            <person name="Merkel B.J."/>
            <person name="Hornburger P."/>
            <person name="Mueller R.-W."/>
            <person name="Bruemmer F."/>
            <person name="Labrenz M."/>
            <person name="Spormann A.M."/>
            <person name="Op Den Camp H."/>
            <person name="Overmann J."/>
            <person name="Amann R."/>
            <person name="Jetten M.S.M."/>
            <person name="Mascher T."/>
            <person name="Medema M.H."/>
            <person name="Devos D.P."/>
            <person name="Kaster A.-K."/>
            <person name="Ovreas L."/>
            <person name="Rohde M."/>
            <person name="Galperin M.Y."/>
            <person name="Jogler C."/>
        </authorList>
    </citation>
    <scope>NUCLEOTIDE SEQUENCE [LARGE SCALE GENOMIC DNA]</scope>
    <source>
        <strain evidence="3 4">Pla108</strain>
    </source>
</reference>
<comment type="caution">
    <text evidence="3">The sequence shown here is derived from an EMBL/GenBank/DDBJ whole genome shotgun (WGS) entry which is preliminary data.</text>
</comment>
<sequence length="533" mass="59112">MSTCSGKASELAKGVVGVASIVLLGMACGAPLLAAPPALPLDHGAWFAERFAAADDEAVVNLVPNSQAAAWLAEEAPRFDCPSTRLVETYYFRWWSYRKHIKATPDGRVLTEFITPVSHAGAFNTIACAIGHHVAEGRWLRDRGLLDEYLRFWFRKGSGEGGVQPHLHKFSGWIAAAIDQRRRVSGDDTLAFELLDDLVADYERWEVERQLPSGLFWQRDVSDGMEESISGGRRVQNIRPTINSYQVGNARAIAAIARDAGRFDLADEYEQKALVLAEESVAAMWDVEAKFFKVRLESGALTDAREAIGYIPWLYGVARPEHAEAWRQIKDHDGFWAPAGLTTAERRHPSFRTHGVGTCEWDGAVWPFASCQTLGALANVLRGPAQPWVTRRDYLEQLLRYAESHQQSGVPYLGEYLDEVTGEWLITGPKERRSRYYNHSTFCDLVISGLAGVVPQPDDTVVIDPLLPTDTWDWFCLDGVPYHGRTLTVIWDRNGTRYGLGAGLSVMADGKVLASAPGLTRLTASLPKTQEQP</sequence>
<dbReference type="RefSeq" id="WP_146444592.1">
    <property type="nucleotide sequence ID" value="NZ_SJPR01000002.1"/>
</dbReference>
<dbReference type="Pfam" id="PF03633">
    <property type="entry name" value="Glyco_hydro_65C"/>
    <property type="match status" value="1"/>
</dbReference>
<feature type="domain" description="Mannosylglycerate hydrolase MGH1-like glycoside hydrolase" evidence="2">
    <location>
        <begin position="124"/>
        <end position="440"/>
    </location>
</feature>
<evidence type="ECO:0000313" key="3">
    <source>
        <dbReference type="EMBL" id="TWT97678.1"/>
    </source>
</evidence>
<dbReference type="Pfam" id="PF22422">
    <property type="entry name" value="MGH1-like_GH"/>
    <property type="match status" value="1"/>
</dbReference>
<dbReference type="AlphaFoldDB" id="A0A5C6AEE3"/>
<keyword evidence="3" id="KW-0378">Hydrolase</keyword>
<dbReference type="Proteomes" id="UP000317421">
    <property type="component" value="Unassembled WGS sequence"/>
</dbReference>
<dbReference type="InterPro" id="IPR008928">
    <property type="entry name" value="6-hairpin_glycosidase_sf"/>
</dbReference>
<proteinExistence type="predicted"/>
<name>A0A5C6AEE3_9BACT</name>
<keyword evidence="3" id="KW-0326">Glycosidase</keyword>
<dbReference type="OrthoDB" id="231241at2"/>
<protein>
    <submittedName>
        <fullName evidence="3">Beta-L-arabinobiosidase</fullName>
        <ecNumber evidence="3">3.2.1.187</ecNumber>
    </submittedName>
</protein>
<organism evidence="3 4">
    <name type="scientific">Botrimarina colliarenosi</name>
    <dbReference type="NCBI Taxonomy" id="2528001"/>
    <lineage>
        <taxon>Bacteria</taxon>
        <taxon>Pseudomonadati</taxon>
        <taxon>Planctomycetota</taxon>
        <taxon>Planctomycetia</taxon>
        <taxon>Pirellulales</taxon>
        <taxon>Lacipirellulaceae</taxon>
        <taxon>Botrimarina</taxon>
    </lineage>
</organism>
<dbReference type="InterPro" id="IPR054491">
    <property type="entry name" value="MGH1-like_GH"/>
</dbReference>
<dbReference type="EC" id="3.2.1.187" evidence="3"/>
<feature type="domain" description="Glycoside hydrolase family 65 C-terminal" evidence="1">
    <location>
        <begin position="458"/>
        <end position="512"/>
    </location>
</feature>